<dbReference type="Proteomes" id="UP000078340">
    <property type="component" value="Unassembled WGS sequence"/>
</dbReference>
<dbReference type="AlphaFoldDB" id="A0A179HRK3"/>
<evidence type="ECO:0000313" key="1">
    <source>
        <dbReference type="EMBL" id="OAQ91983.1"/>
    </source>
</evidence>
<accession>A0A179HRK3</accession>
<protein>
    <submittedName>
        <fullName evidence="1">Uncharacterized protein</fullName>
    </submittedName>
</protein>
<comment type="caution">
    <text evidence="1">The sequence shown here is derived from an EMBL/GenBank/DDBJ whole genome shotgun (WGS) entry which is preliminary data.</text>
</comment>
<sequence length="50" mass="5422">MTTRVGDTMPAMPPMMYIVALLCAFGRAFPSRSAQFSGRVGVESHASTRM</sequence>
<organism evidence="1 2">
    <name type="scientific">Purpureocillium lilacinum</name>
    <name type="common">Paecilomyces lilacinus</name>
    <dbReference type="NCBI Taxonomy" id="33203"/>
    <lineage>
        <taxon>Eukaryota</taxon>
        <taxon>Fungi</taxon>
        <taxon>Dikarya</taxon>
        <taxon>Ascomycota</taxon>
        <taxon>Pezizomycotina</taxon>
        <taxon>Sordariomycetes</taxon>
        <taxon>Hypocreomycetidae</taxon>
        <taxon>Hypocreales</taxon>
        <taxon>Ophiocordycipitaceae</taxon>
        <taxon>Purpureocillium</taxon>
    </lineage>
</organism>
<reference evidence="1 2" key="1">
    <citation type="submission" date="2016-02" db="EMBL/GenBank/DDBJ databases">
        <title>Biosynthesis of antibiotic leucinostatins and their inhibition on Phytophthora in bio-control Purpureocillium lilacinum.</title>
        <authorList>
            <person name="Wang G."/>
            <person name="Liu Z."/>
            <person name="Lin R."/>
            <person name="Li E."/>
            <person name="Mao Z."/>
            <person name="Ling J."/>
            <person name="Yin W."/>
            <person name="Xie B."/>
        </authorList>
    </citation>
    <scope>NUCLEOTIDE SEQUENCE [LARGE SCALE GENOMIC DNA]</scope>
    <source>
        <strain evidence="1">PLFJ-1</strain>
    </source>
</reference>
<name>A0A179HRK3_PURLI</name>
<dbReference type="EMBL" id="LSBI01000003">
    <property type="protein sequence ID" value="OAQ91983.1"/>
    <property type="molecule type" value="Genomic_DNA"/>
</dbReference>
<evidence type="ECO:0000313" key="2">
    <source>
        <dbReference type="Proteomes" id="UP000078340"/>
    </source>
</evidence>
<gene>
    <name evidence="1" type="ORF">VFPFJ_03723</name>
</gene>
<proteinExistence type="predicted"/>